<proteinExistence type="inferred from homology"/>
<dbReference type="SUPFAM" id="SSF50475">
    <property type="entry name" value="FMN-binding split barrel"/>
    <property type="match status" value="1"/>
</dbReference>
<dbReference type="Pfam" id="PF01613">
    <property type="entry name" value="Flavin_Reduct"/>
    <property type="match status" value="1"/>
</dbReference>
<dbReference type="OrthoDB" id="8522at2157"/>
<dbReference type="STRING" id="1459636.NTE_01449"/>
<dbReference type="HOGENOM" id="CLU_923221_0_0_2"/>
<evidence type="ECO:0000313" key="5">
    <source>
        <dbReference type="EMBL" id="AIF83513.1"/>
    </source>
</evidence>
<dbReference type="InterPro" id="IPR002563">
    <property type="entry name" value="Flavin_Rdtase-like_dom"/>
</dbReference>
<dbReference type="PANTHER" id="PTHR43567:SF1">
    <property type="entry name" value="FLAVOREDOXIN"/>
    <property type="match status" value="1"/>
</dbReference>
<sequence>MPDIQDNAHRYFATSVALVTTDGKSGKNVMAAEWAMQVSYEPMLIAIFIHDSPTLWNIKENGMFGVNIAADDQAEIVNIAGGYSGTEIAKLAIPQTFQTYAGKGVPMIKGCALACECKVMSVQEMGDHVMVVGEAISATFDEKKSPLIYTRGNYRKIGGKLASGRKTVRLSPKAFAEFKRMSGGQFVLKAAVAVVRDGRKTLFVRMESSSSWMLPAVVPERGTDYKKAVSLHLKSIGVQAQIEGIAGIERMMLKSGKQQSLRANFVVFSCTANAIKEDDDNNDNKKGWFLHPPRNLLLKSLLLFQKA</sequence>
<evidence type="ECO:0000313" key="6">
    <source>
        <dbReference type="Proteomes" id="UP000028194"/>
    </source>
</evidence>
<keyword evidence="6" id="KW-1185">Reference proteome</keyword>
<dbReference type="Proteomes" id="UP000028194">
    <property type="component" value="Chromosome"/>
</dbReference>
<evidence type="ECO:0000256" key="2">
    <source>
        <dbReference type="ARBA" id="ARBA00022630"/>
    </source>
</evidence>
<dbReference type="InterPro" id="IPR052174">
    <property type="entry name" value="Flavoredoxin"/>
</dbReference>
<dbReference type="SMART" id="SM00903">
    <property type="entry name" value="Flavin_Reduct"/>
    <property type="match status" value="1"/>
</dbReference>
<keyword evidence="2" id="KW-0285">Flavoprotein</keyword>
<dbReference type="eggNOG" id="arCOG02017">
    <property type="taxonomic scope" value="Archaea"/>
</dbReference>
<evidence type="ECO:0000259" key="4">
    <source>
        <dbReference type="SMART" id="SM00903"/>
    </source>
</evidence>
<dbReference type="GeneID" id="41597244"/>
<dbReference type="RefSeq" id="WP_148700273.1">
    <property type="nucleotide sequence ID" value="NZ_CP007174.1"/>
</dbReference>
<dbReference type="EMBL" id="CP007174">
    <property type="protein sequence ID" value="AIF83513.1"/>
    <property type="molecule type" value="Genomic_DNA"/>
</dbReference>
<reference evidence="5 6" key="1">
    <citation type="journal article" date="2014" name="PLoS ONE">
        <title>Genome Sequence of Candidatus Nitrososphaera evergladensis from Group I.1b Enriched from Everglades Soil Reveals Novel Genomic Features of the Ammonia-Oxidizing Archaea.</title>
        <authorList>
            <person name="Zhalnina K.V."/>
            <person name="Dias R."/>
            <person name="Leonard M.T."/>
            <person name="Dorr de Quadros P."/>
            <person name="Camargo F.A."/>
            <person name="Drew J.C."/>
            <person name="Farmerie W.G."/>
            <person name="Daroub S.H."/>
            <person name="Triplett E.W."/>
        </authorList>
    </citation>
    <scope>NUCLEOTIDE SEQUENCE [LARGE SCALE GENOMIC DNA]</scope>
    <source>
        <strain evidence="5 6">SR1</strain>
    </source>
</reference>
<organism evidence="5 6">
    <name type="scientific">Candidatus Nitrososphaera evergladensis SR1</name>
    <dbReference type="NCBI Taxonomy" id="1459636"/>
    <lineage>
        <taxon>Archaea</taxon>
        <taxon>Nitrososphaerota</taxon>
        <taxon>Nitrososphaeria</taxon>
        <taxon>Nitrososphaerales</taxon>
        <taxon>Nitrososphaeraceae</taxon>
        <taxon>Nitrososphaera</taxon>
    </lineage>
</organism>
<evidence type="ECO:0000256" key="3">
    <source>
        <dbReference type="ARBA" id="ARBA00038054"/>
    </source>
</evidence>
<dbReference type="eggNOG" id="arCOG01083">
    <property type="taxonomic scope" value="Archaea"/>
</dbReference>
<dbReference type="PANTHER" id="PTHR43567">
    <property type="entry name" value="FLAVOREDOXIN-RELATED-RELATED"/>
    <property type="match status" value="1"/>
</dbReference>
<name>A0A075MQM1_9ARCH</name>
<comment type="cofactor">
    <cofactor evidence="1">
        <name>FMN</name>
        <dbReference type="ChEBI" id="CHEBI:58210"/>
    </cofactor>
</comment>
<comment type="similarity">
    <text evidence="3">Belongs to the flavoredoxin family.</text>
</comment>
<dbReference type="Gene3D" id="2.30.110.10">
    <property type="entry name" value="Electron Transport, Fmn-binding Protein, Chain A"/>
    <property type="match status" value="1"/>
</dbReference>
<evidence type="ECO:0000256" key="1">
    <source>
        <dbReference type="ARBA" id="ARBA00001917"/>
    </source>
</evidence>
<accession>A0A075MQM1</accession>
<protein>
    <submittedName>
        <fullName evidence="5">Conserved protein of DIM6/NTAB family</fullName>
    </submittedName>
</protein>
<gene>
    <name evidence="5" type="ORF">NTE_01449</name>
</gene>
<feature type="domain" description="Flavin reductase like" evidence="4">
    <location>
        <begin position="9"/>
        <end position="156"/>
    </location>
</feature>
<dbReference type="GO" id="GO:0010181">
    <property type="term" value="F:FMN binding"/>
    <property type="evidence" value="ECO:0007669"/>
    <property type="project" value="InterPro"/>
</dbReference>
<dbReference type="InterPro" id="IPR012349">
    <property type="entry name" value="Split_barrel_FMN-bd"/>
</dbReference>
<dbReference type="KEGG" id="nev:NTE_01449"/>
<dbReference type="AlphaFoldDB" id="A0A075MQM1"/>